<dbReference type="Pfam" id="PF16220">
    <property type="entry name" value="DUF4880"/>
    <property type="match status" value="1"/>
</dbReference>
<keyword evidence="4" id="KW-1185">Reference proteome</keyword>
<dbReference type="InterPro" id="IPR032623">
    <property type="entry name" value="FecR_N"/>
</dbReference>
<sequence length="350" mass="39463">MSKPAQSKPLNAKSLTLSEMAARWYLRLREQEKNARGSEQQAFEAWLADDPRHAAEYDSIARAMRQLDSAESLSSLADAAEQRMFLANEAKRKTRQRRLGQLLMIGMISIMGYFSHQQYQVWQAQPVMQMAAQNPVGQIVTKTLDDGSKVTLSAKSDMEVTYYRHERHVLLKEGEAIFEVTKDPERPFIVETDTAKVTVLGTRFAVNRLQQLVRISVDHGRVKVEPNLDSKAEQATSTAEGQPAIAREITNGQVLEVYPNHAMALVNRPASDAFAFMKGRLVFDRADIDEIAYTVSRYRVKPVQAQGKQVRNISADINIQDIDHFLRGLPNIAPVKLQETPQYTLLNSAH</sequence>
<feature type="domain" description="FecR protein" evidence="1">
    <location>
        <begin position="136"/>
        <end position="223"/>
    </location>
</feature>
<evidence type="ECO:0000313" key="3">
    <source>
        <dbReference type="EMBL" id="MFD0929420.1"/>
    </source>
</evidence>
<dbReference type="PIRSF" id="PIRSF018266">
    <property type="entry name" value="FecR"/>
    <property type="match status" value="1"/>
</dbReference>
<dbReference type="RefSeq" id="WP_379074985.1">
    <property type="nucleotide sequence ID" value="NZ_JBHTJW010000002.1"/>
</dbReference>
<dbReference type="Gene3D" id="2.60.120.1440">
    <property type="match status" value="1"/>
</dbReference>
<dbReference type="Proteomes" id="UP001597106">
    <property type="component" value="Unassembled WGS sequence"/>
</dbReference>
<gene>
    <name evidence="3" type="ORF">ACFQ1T_06465</name>
</gene>
<organism evidence="3 4">
    <name type="scientific">Methylophilus glucosoxydans</name>
    <dbReference type="NCBI Taxonomy" id="752553"/>
    <lineage>
        <taxon>Bacteria</taxon>
        <taxon>Pseudomonadati</taxon>
        <taxon>Pseudomonadota</taxon>
        <taxon>Betaproteobacteria</taxon>
        <taxon>Nitrosomonadales</taxon>
        <taxon>Methylophilaceae</taxon>
        <taxon>Methylophilus</taxon>
    </lineage>
</organism>
<dbReference type="Pfam" id="PF04773">
    <property type="entry name" value="FecR"/>
    <property type="match status" value="1"/>
</dbReference>
<protein>
    <submittedName>
        <fullName evidence="3">FecR family protein</fullName>
    </submittedName>
</protein>
<dbReference type="InterPro" id="IPR012373">
    <property type="entry name" value="Ferrdict_sens_TM"/>
</dbReference>
<dbReference type="PANTHER" id="PTHR30273:SF2">
    <property type="entry name" value="PROTEIN FECR"/>
    <property type="match status" value="1"/>
</dbReference>
<evidence type="ECO:0000313" key="4">
    <source>
        <dbReference type="Proteomes" id="UP001597106"/>
    </source>
</evidence>
<name>A0ABW3GK03_9PROT</name>
<dbReference type="InterPro" id="IPR006860">
    <property type="entry name" value="FecR"/>
</dbReference>
<accession>A0ABW3GK03</accession>
<evidence type="ECO:0000259" key="2">
    <source>
        <dbReference type="Pfam" id="PF16220"/>
    </source>
</evidence>
<feature type="domain" description="FecR N-terminal" evidence="2">
    <location>
        <begin position="21"/>
        <end position="62"/>
    </location>
</feature>
<dbReference type="EMBL" id="JBHTJW010000002">
    <property type="protein sequence ID" value="MFD0929420.1"/>
    <property type="molecule type" value="Genomic_DNA"/>
</dbReference>
<reference evidence="4" key="1">
    <citation type="journal article" date="2019" name="Int. J. Syst. Evol. Microbiol.">
        <title>The Global Catalogue of Microorganisms (GCM) 10K type strain sequencing project: providing services to taxonomists for standard genome sequencing and annotation.</title>
        <authorList>
            <consortium name="The Broad Institute Genomics Platform"/>
            <consortium name="The Broad Institute Genome Sequencing Center for Infectious Disease"/>
            <person name="Wu L."/>
            <person name="Ma J."/>
        </authorList>
    </citation>
    <scope>NUCLEOTIDE SEQUENCE [LARGE SCALE GENOMIC DNA]</scope>
    <source>
        <strain evidence="4">CCUG 59685</strain>
    </source>
</reference>
<proteinExistence type="predicted"/>
<comment type="caution">
    <text evidence="3">The sequence shown here is derived from an EMBL/GenBank/DDBJ whole genome shotgun (WGS) entry which is preliminary data.</text>
</comment>
<dbReference type="PANTHER" id="PTHR30273">
    <property type="entry name" value="PERIPLASMIC SIGNAL SENSOR AND SIGMA FACTOR ACTIVATOR FECR-RELATED"/>
    <property type="match status" value="1"/>
</dbReference>
<evidence type="ECO:0000259" key="1">
    <source>
        <dbReference type="Pfam" id="PF04773"/>
    </source>
</evidence>